<dbReference type="Gene3D" id="3.40.50.1820">
    <property type="entry name" value="alpha/beta hydrolase"/>
    <property type="match status" value="1"/>
</dbReference>
<dbReference type="SUPFAM" id="SSF53474">
    <property type="entry name" value="alpha/beta-Hydrolases"/>
    <property type="match status" value="1"/>
</dbReference>
<dbReference type="InterPro" id="IPR013094">
    <property type="entry name" value="AB_hydrolase_3"/>
</dbReference>
<dbReference type="Proteomes" id="UP000269721">
    <property type="component" value="Unassembled WGS sequence"/>
</dbReference>
<protein>
    <submittedName>
        <fullName evidence="3">Alpha/Beta hydrolase protein</fullName>
    </submittedName>
</protein>
<proteinExistence type="predicted"/>
<keyword evidence="1 3" id="KW-0378">Hydrolase</keyword>
<name>A0A4P9WII8_9FUNG</name>
<dbReference type="OrthoDB" id="19653at2759"/>
<sequence>MPICRYLASRGWVIVMINYRLAPHHPYPEALVDAKRALRWVKENVAAYGDDPGAVAVCGGSAGFESVDTSVIACVRYYPVVDMTNRSKYWRTNHLQNWFLTKICGRRGPFSEKDVAWLEENGSPVCLVDSQAAKPEGLPPFFVLG</sequence>
<evidence type="ECO:0000256" key="1">
    <source>
        <dbReference type="ARBA" id="ARBA00022801"/>
    </source>
</evidence>
<dbReference type="EMBL" id="KZ994943">
    <property type="protein sequence ID" value="RKO91703.1"/>
    <property type="molecule type" value="Genomic_DNA"/>
</dbReference>
<evidence type="ECO:0000313" key="3">
    <source>
        <dbReference type="EMBL" id="RKO91703.1"/>
    </source>
</evidence>
<dbReference type="AlphaFoldDB" id="A0A4P9WII8"/>
<dbReference type="InterPro" id="IPR029058">
    <property type="entry name" value="AB_hydrolase_fold"/>
</dbReference>
<accession>A0A4P9WII8</accession>
<dbReference type="PANTHER" id="PTHR48081:SF33">
    <property type="entry name" value="KYNURENINE FORMAMIDASE"/>
    <property type="match status" value="1"/>
</dbReference>
<gene>
    <name evidence="3" type="ORF">BDK51DRAFT_45405</name>
</gene>
<evidence type="ECO:0000259" key="2">
    <source>
        <dbReference type="Pfam" id="PF07859"/>
    </source>
</evidence>
<dbReference type="InterPro" id="IPR050300">
    <property type="entry name" value="GDXG_lipolytic_enzyme"/>
</dbReference>
<keyword evidence="4" id="KW-1185">Reference proteome</keyword>
<dbReference type="Pfam" id="PF07859">
    <property type="entry name" value="Abhydrolase_3"/>
    <property type="match status" value="1"/>
</dbReference>
<reference evidence="4" key="1">
    <citation type="journal article" date="2018" name="Nat. Microbiol.">
        <title>Leveraging single-cell genomics to expand the fungal tree of life.</title>
        <authorList>
            <person name="Ahrendt S.R."/>
            <person name="Quandt C.A."/>
            <person name="Ciobanu D."/>
            <person name="Clum A."/>
            <person name="Salamov A."/>
            <person name="Andreopoulos B."/>
            <person name="Cheng J.F."/>
            <person name="Woyke T."/>
            <person name="Pelin A."/>
            <person name="Henrissat B."/>
            <person name="Reynolds N.K."/>
            <person name="Benny G.L."/>
            <person name="Smith M.E."/>
            <person name="James T.Y."/>
            <person name="Grigoriev I.V."/>
        </authorList>
    </citation>
    <scope>NUCLEOTIDE SEQUENCE [LARGE SCALE GENOMIC DNA]</scope>
</reference>
<dbReference type="GO" id="GO:0016787">
    <property type="term" value="F:hydrolase activity"/>
    <property type="evidence" value="ECO:0007669"/>
    <property type="project" value="UniProtKB-KW"/>
</dbReference>
<organism evidence="3 4">
    <name type="scientific">Blyttiomyces helicus</name>
    <dbReference type="NCBI Taxonomy" id="388810"/>
    <lineage>
        <taxon>Eukaryota</taxon>
        <taxon>Fungi</taxon>
        <taxon>Fungi incertae sedis</taxon>
        <taxon>Chytridiomycota</taxon>
        <taxon>Chytridiomycota incertae sedis</taxon>
        <taxon>Chytridiomycetes</taxon>
        <taxon>Chytridiomycetes incertae sedis</taxon>
        <taxon>Blyttiomyces</taxon>
    </lineage>
</organism>
<evidence type="ECO:0000313" key="4">
    <source>
        <dbReference type="Proteomes" id="UP000269721"/>
    </source>
</evidence>
<feature type="domain" description="Alpha/beta hydrolase fold-3" evidence="2">
    <location>
        <begin position="3"/>
        <end position="63"/>
    </location>
</feature>
<dbReference type="PANTHER" id="PTHR48081">
    <property type="entry name" value="AB HYDROLASE SUPERFAMILY PROTEIN C4A8.06C"/>
    <property type="match status" value="1"/>
</dbReference>